<evidence type="ECO:0000256" key="3">
    <source>
        <dbReference type="ARBA" id="ARBA00022692"/>
    </source>
</evidence>
<evidence type="ECO:0000313" key="8">
    <source>
        <dbReference type="Proteomes" id="UP000091857"/>
    </source>
</evidence>
<dbReference type="PROSITE" id="PS00421">
    <property type="entry name" value="TM4_1"/>
    <property type="match status" value="1"/>
</dbReference>
<accession>A0A2C9VWT0</accession>
<evidence type="ECO:0000256" key="1">
    <source>
        <dbReference type="ARBA" id="ARBA00004141"/>
    </source>
</evidence>
<keyword evidence="5 6" id="KW-0472">Membrane</keyword>
<organism evidence="7 8">
    <name type="scientific">Manihot esculenta</name>
    <name type="common">Cassava</name>
    <name type="synonym">Jatropha manihot</name>
    <dbReference type="NCBI Taxonomy" id="3983"/>
    <lineage>
        <taxon>Eukaryota</taxon>
        <taxon>Viridiplantae</taxon>
        <taxon>Streptophyta</taxon>
        <taxon>Embryophyta</taxon>
        <taxon>Tracheophyta</taxon>
        <taxon>Spermatophyta</taxon>
        <taxon>Magnoliopsida</taxon>
        <taxon>eudicotyledons</taxon>
        <taxon>Gunneridae</taxon>
        <taxon>Pentapetalae</taxon>
        <taxon>rosids</taxon>
        <taxon>fabids</taxon>
        <taxon>Malpighiales</taxon>
        <taxon>Euphorbiaceae</taxon>
        <taxon>Crotonoideae</taxon>
        <taxon>Manihoteae</taxon>
        <taxon>Manihot</taxon>
    </lineage>
</organism>
<dbReference type="GO" id="GO:0005886">
    <property type="term" value="C:plasma membrane"/>
    <property type="evidence" value="ECO:0000318"/>
    <property type="project" value="GO_Central"/>
</dbReference>
<comment type="subcellular location">
    <subcellularLocation>
        <location evidence="1">Membrane</location>
        <topology evidence="1">Multi-pass membrane protein</topology>
    </subcellularLocation>
</comment>
<dbReference type="InterPro" id="IPR018503">
    <property type="entry name" value="Tetraspanin_CS"/>
</dbReference>
<dbReference type="Proteomes" id="UP000091857">
    <property type="component" value="Chromosome 5"/>
</dbReference>
<keyword evidence="3 6" id="KW-0812">Transmembrane</keyword>
<dbReference type="OrthoDB" id="672773at2759"/>
<evidence type="ECO:0008006" key="9">
    <source>
        <dbReference type="Google" id="ProtNLM"/>
    </source>
</evidence>
<feature type="transmembrane region" description="Helical" evidence="6">
    <location>
        <begin position="73"/>
        <end position="97"/>
    </location>
</feature>
<dbReference type="AlphaFoldDB" id="A0A2C9VWT0"/>
<dbReference type="GO" id="GO:0009734">
    <property type="term" value="P:auxin-activated signaling pathway"/>
    <property type="evidence" value="ECO:0007669"/>
    <property type="project" value="InterPro"/>
</dbReference>
<gene>
    <name evidence="7" type="ORF">MANES_05G116400v8</name>
</gene>
<keyword evidence="4 6" id="KW-1133">Transmembrane helix</keyword>
<comment type="caution">
    <text evidence="7">The sequence shown here is derived from an EMBL/GenBank/DDBJ whole genome shotgun (WGS) entry which is preliminary data.</text>
</comment>
<keyword evidence="8" id="KW-1185">Reference proteome</keyword>
<dbReference type="InterPro" id="IPR018499">
    <property type="entry name" value="Tetraspanin/Peripherin"/>
</dbReference>
<protein>
    <recommendedName>
        <fullName evidence="9">Tetraspanin</fullName>
    </recommendedName>
</protein>
<evidence type="ECO:0000256" key="2">
    <source>
        <dbReference type="ARBA" id="ARBA00006840"/>
    </source>
</evidence>
<dbReference type="Gramene" id="Manes.05G116400.1.v8.1">
    <property type="protein sequence ID" value="Manes.05G116400.1.v8.1.CDS"/>
    <property type="gene ID" value="Manes.05G116400.v8.1"/>
</dbReference>
<dbReference type="PANTHER" id="PTHR32191">
    <property type="entry name" value="TETRASPANIN-8-RELATED"/>
    <property type="match status" value="1"/>
</dbReference>
<evidence type="ECO:0000256" key="4">
    <source>
        <dbReference type="ARBA" id="ARBA00022989"/>
    </source>
</evidence>
<dbReference type="PRINTS" id="PR00259">
    <property type="entry name" value="TMFOUR"/>
</dbReference>
<evidence type="ECO:0000313" key="7">
    <source>
        <dbReference type="EMBL" id="OAY50200.1"/>
    </source>
</evidence>
<dbReference type="GO" id="GO:0009506">
    <property type="term" value="C:plasmodesma"/>
    <property type="evidence" value="ECO:0000318"/>
    <property type="project" value="GO_Central"/>
</dbReference>
<feature type="transmembrane region" description="Helical" evidence="6">
    <location>
        <begin position="228"/>
        <end position="250"/>
    </location>
</feature>
<dbReference type="EMBL" id="CM004391">
    <property type="protein sequence ID" value="OAY50200.1"/>
    <property type="molecule type" value="Genomic_DNA"/>
</dbReference>
<dbReference type="STRING" id="3983.A0A2C9VWT0"/>
<dbReference type="InterPro" id="IPR044991">
    <property type="entry name" value="TET_plant"/>
</dbReference>
<evidence type="ECO:0000256" key="5">
    <source>
        <dbReference type="ARBA" id="ARBA00023136"/>
    </source>
</evidence>
<sequence>MVRVSNTIVALLNTIFLLVSLAVISGGMYIHVHASATACQKSLENPLFILGVFMLLVSFLGLIGSCCRNNCLLWLYLILLFLMMVGLVVFTIFAFVVTNETAGQALSDKGFKKYRLGDYSHWLQNHFVKGKNWDVLRSCLIEAKVCDNNQNDFSKQKFSAIQGGCCNPPTGCGYQYRNGTTWTVAKYGLPPVDDSDCKTWSNDPKQLCYNCNSCKAGVVASIRKQWRILAIFLICIILFILVVFSIGSCAKRNNSLDRRYNWQRNHFA</sequence>
<reference evidence="8" key="1">
    <citation type="journal article" date="2016" name="Nat. Biotechnol.">
        <title>Sequencing wild and cultivated cassava and related species reveals extensive interspecific hybridization and genetic diversity.</title>
        <authorList>
            <person name="Bredeson J.V."/>
            <person name="Lyons J.B."/>
            <person name="Prochnik S.E."/>
            <person name="Wu G.A."/>
            <person name="Ha C.M."/>
            <person name="Edsinger-Gonzales E."/>
            <person name="Grimwood J."/>
            <person name="Schmutz J."/>
            <person name="Rabbi I.Y."/>
            <person name="Egesi C."/>
            <person name="Nauluvula P."/>
            <person name="Lebot V."/>
            <person name="Ndunguru J."/>
            <person name="Mkamilo G."/>
            <person name="Bart R.S."/>
            <person name="Setter T.L."/>
            <person name="Gleadow R.M."/>
            <person name="Kulakow P."/>
            <person name="Ferguson M.E."/>
            <person name="Rounsley S."/>
            <person name="Rokhsar D.S."/>
        </authorList>
    </citation>
    <scope>NUCLEOTIDE SEQUENCE [LARGE SCALE GENOMIC DNA]</scope>
    <source>
        <strain evidence="8">cv. AM560-2</strain>
    </source>
</reference>
<name>A0A2C9VWT0_MANES</name>
<evidence type="ECO:0000256" key="6">
    <source>
        <dbReference type="SAM" id="Phobius"/>
    </source>
</evidence>
<comment type="similarity">
    <text evidence="2">Belongs to the tetraspanin (TM4SF) family.</text>
</comment>
<dbReference type="Pfam" id="PF00335">
    <property type="entry name" value="Tetraspanin"/>
    <property type="match status" value="1"/>
</dbReference>
<feature type="transmembrane region" description="Helical" evidence="6">
    <location>
        <begin position="47"/>
        <end position="66"/>
    </location>
</feature>
<proteinExistence type="inferred from homology"/>